<evidence type="ECO:0000256" key="12">
    <source>
        <dbReference type="RuleBase" id="RU004424"/>
    </source>
</evidence>
<feature type="transmembrane region" description="Helical" evidence="13">
    <location>
        <begin position="232"/>
        <end position="253"/>
    </location>
</feature>
<dbReference type="Proteomes" id="UP001652624">
    <property type="component" value="Chromosome 7"/>
</dbReference>
<keyword evidence="5 12" id="KW-0812">Transmembrane</keyword>
<evidence type="ECO:0000256" key="9">
    <source>
        <dbReference type="ARBA" id="ARBA00023170"/>
    </source>
</evidence>
<evidence type="ECO:0000256" key="2">
    <source>
        <dbReference type="ARBA" id="ARBA00007376"/>
    </source>
</evidence>
<evidence type="ECO:0000256" key="10">
    <source>
        <dbReference type="ARBA" id="ARBA00023224"/>
    </source>
</evidence>
<dbReference type="Pfam" id="PF05296">
    <property type="entry name" value="TAS2R"/>
    <property type="match status" value="1"/>
</dbReference>
<keyword evidence="6 13" id="KW-1133">Transmembrane helix</keyword>
<keyword evidence="4 12" id="KW-0716">Sensory transduction</keyword>
<keyword evidence="9 12" id="KW-0675">Receptor</keyword>
<dbReference type="GeneID" id="103107095"/>
<dbReference type="PANTHER" id="PTHR11394:SF27">
    <property type="entry name" value="TASTE RECEPTOR TYPE 2 MEMBER 20"/>
    <property type="match status" value="1"/>
</dbReference>
<evidence type="ECO:0000313" key="15">
    <source>
        <dbReference type="RefSeq" id="XP_007515889.2"/>
    </source>
</evidence>
<feature type="transmembrane region" description="Helical" evidence="13">
    <location>
        <begin position="104"/>
        <end position="121"/>
    </location>
</feature>
<dbReference type="AlphaFoldDB" id="A0A1S2Z9D2"/>
<gene>
    <name evidence="15" type="primary">LOC103107095</name>
</gene>
<evidence type="ECO:0000256" key="3">
    <source>
        <dbReference type="ARBA" id="ARBA00022480"/>
    </source>
</evidence>
<feature type="transmembrane region" description="Helical" evidence="13">
    <location>
        <begin position="259"/>
        <end position="281"/>
    </location>
</feature>
<keyword evidence="3 12" id="KW-0919">Taste</keyword>
<dbReference type="GO" id="GO:0004930">
    <property type="term" value="F:G protein-coupled receptor activity"/>
    <property type="evidence" value="ECO:0007669"/>
    <property type="project" value="UniProtKB-KW"/>
</dbReference>
<dbReference type="eggNOG" id="ENOG502TE6U">
    <property type="taxonomic scope" value="Eukaryota"/>
</dbReference>
<dbReference type="Gene3D" id="1.20.1070.10">
    <property type="entry name" value="Rhodopsin 7-helix transmembrane proteins"/>
    <property type="match status" value="1"/>
</dbReference>
<dbReference type="CDD" id="cd15027">
    <property type="entry name" value="7tm_TAS2R43-like"/>
    <property type="match status" value="1"/>
</dbReference>
<feature type="transmembrane region" description="Helical" evidence="13">
    <location>
        <begin position="48"/>
        <end position="68"/>
    </location>
</feature>
<evidence type="ECO:0000313" key="14">
    <source>
        <dbReference type="Proteomes" id="UP001652624"/>
    </source>
</evidence>
<feature type="transmembrane region" description="Helical" evidence="13">
    <location>
        <begin position="17"/>
        <end position="36"/>
    </location>
</feature>
<evidence type="ECO:0000256" key="7">
    <source>
        <dbReference type="ARBA" id="ARBA00023040"/>
    </source>
</evidence>
<dbReference type="PANTHER" id="PTHR11394">
    <property type="entry name" value="TASTE RECEPTOR TYPE 2"/>
    <property type="match status" value="1"/>
</dbReference>
<organism evidence="14 15">
    <name type="scientific">Erinaceus europaeus</name>
    <name type="common">Western European hedgehog</name>
    <dbReference type="NCBI Taxonomy" id="9365"/>
    <lineage>
        <taxon>Eukaryota</taxon>
        <taxon>Metazoa</taxon>
        <taxon>Chordata</taxon>
        <taxon>Craniata</taxon>
        <taxon>Vertebrata</taxon>
        <taxon>Euteleostomi</taxon>
        <taxon>Mammalia</taxon>
        <taxon>Eutheria</taxon>
        <taxon>Laurasiatheria</taxon>
        <taxon>Eulipotyphla</taxon>
        <taxon>Erinaceidae</taxon>
        <taxon>Erinaceinae</taxon>
        <taxon>Erinaceus</taxon>
    </lineage>
</organism>
<dbReference type="GO" id="GO:0016020">
    <property type="term" value="C:membrane"/>
    <property type="evidence" value="ECO:0007669"/>
    <property type="project" value="UniProtKB-SubCell"/>
</dbReference>
<comment type="similarity">
    <text evidence="2 11">Belongs to the G-protein coupled receptor T2R family.</text>
</comment>
<dbReference type="InParanoid" id="A0A1S2Z9D2"/>
<proteinExistence type="inferred from homology"/>
<feature type="transmembrane region" description="Helical" evidence="13">
    <location>
        <begin position="177"/>
        <end position="200"/>
    </location>
</feature>
<dbReference type="OrthoDB" id="8876749at2759"/>
<keyword evidence="14" id="KW-1185">Reference proteome</keyword>
<evidence type="ECO:0000256" key="1">
    <source>
        <dbReference type="ARBA" id="ARBA00004141"/>
    </source>
</evidence>
<protein>
    <recommendedName>
        <fullName evidence="12">Taste receptor type 2</fullName>
    </recommendedName>
</protein>
<dbReference type="FunCoup" id="A0A1S2Z9D2">
    <property type="interactions" value="40"/>
</dbReference>
<dbReference type="GO" id="GO:0033038">
    <property type="term" value="F:bitter taste receptor activity"/>
    <property type="evidence" value="ECO:0007669"/>
    <property type="project" value="InterPro"/>
</dbReference>
<evidence type="ECO:0000256" key="4">
    <source>
        <dbReference type="ARBA" id="ARBA00022606"/>
    </source>
</evidence>
<feature type="transmembrane region" description="Helical" evidence="13">
    <location>
        <begin position="128"/>
        <end position="149"/>
    </location>
</feature>
<accession>A0A1S2Z9D2</accession>
<dbReference type="SUPFAM" id="SSF81321">
    <property type="entry name" value="Family A G protein-coupled receptor-like"/>
    <property type="match status" value="1"/>
</dbReference>
<evidence type="ECO:0000256" key="8">
    <source>
        <dbReference type="ARBA" id="ARBA00023136"/>
    </source>
</evidence>
<keyword evidence="10 12" id="KW-0807">Transducer</keyword>
<dbReference type="InterPro" id="IPR007960">
    <property type="entry name" value="TAS2R"/>
</dbReference>
<keyword evidence="8 12" id="KW-0472">Membrane</keyword>
<keyword evidence="7 12" id="KW-0297">G-protein coupled receptor</keyword>
<dbReference type="RefSeq" id="XP_007515889.2">
    <property type="nucleotide sequence ID" value="XM_007515827.2"/>
</dbReference>
<reference evidence="15" key="1">
    <citation type="submission" date="2025-08" db="UniProtKB">
        <authorList>
            <consortium name="RefSeq"/>
        </authorList>
    </citation>
    <scope>IDENTIFICATION</scope>
</reference>
<evidence type="ECO:0000256" key="6">
    <source>
        <dbReference type="ARBA" id="ARBA00022989"/>
    </source>
</evidence>
<evidence type="ECO:0000256" key="13">
    <source>
        <dbReference type="SAM" id="Phobius"/>
    </source>
</evidence>
<evidence type="ECO:0000256" key="11">
    <source>
        <dbReference type="RuleBase" id="RU004423"/>
    </source>
</evidence>
<sequence length="305" mass="34951">MLTSIPNFFPILLTTEFVLGILVNGFIVLVNCIDCIKRHKISLVDRILTGLAFSRIALLCVIIINLYATCFDSTFYGFEVHILVNIAWTASNHFSIWFATNLNIFYFLKIANFSHFLFLYLKRRLNSVLLVMILGTLVFLFTHLSVINIDENMLKNGYKGNITWETKLKNIARLSNMTIFTLTNFISFAMSLMSFALLIISLGKHLKKMQLNAKGAQDPSTKVHTRALQTMISYFVLFAVYTLALIISVWISNRLQNKPAVLFCQAILSLYPSNHSFFLIWGNKKLKEAFLSFLGQLGCWEKERK</sequence>
<name>A0A1S2Z9D2_ERIEU</name>
<evidence type="ECO:0000256" key="5">
    <source>
        <dbReference type="ARBA" id="ARBA00022692"/>
    </source>
</evidence>
<comment type="subcellular location">
    <subcellularLocation>
        <location evidence="1 12">Membrane</location>
        <topology evidence="1 12">Multi-pass membrane protein</topology>
    </subcellularLocation>
</comment>